<dbReference type="InterPro" id="IPR013406">
    <property type="entry name" value="CHP02574_addiction_mod"/>
</dbReference>
<dbReference type="RefSeq" id="WP_165373031.1">
    <property type="nucleotide sequence ID" value="NZ_CP012670.1"/>
</dbReference>
<dbReference type="AlphaFoldDB" id="A0A4P2PV22"/>
<dbReference type="Pfam" id="PF09720">
    <property type="entry name" value="Unstab_antitox"/>
    <property type="match status" value="1"/>
</dbReference>
<protein>
    <recommendedName>
        <fullName evidence="3">Addiction module protein</fullName>
    </recommendedName>
</protein>
<evidence type="ECO:0008006" key="3">
    <source>
        <dbReference type="Google" id="ProtNLM"/>
    </source>
</evidence>
<gene>
    <name evidence="1" type="ORF">SOCEGT47_009500</name>
</gene>
<dbReference type="EMBL" id="CP012670">
    <property type="protein sequence ID" value="AUX20478.1"/>
    <property type="molecule type" value="Genomic_DNA"/>
</dbReference>
<proteinExistence type="predicted"/>
<name>A0A4P2PV22_SORCE</name>
<dbReference type="Proteomes" id="UP000295781">
    <property type="component" value="Chromosome"/>
</dbReference>
<organism evidence="1 2">
    <name type="scientific">Sorangium cellulosum</name>
    <name type="common">Polyangium cellulosum</name>
    <dbReference type="NCBI Taxonomy" id="56"/>
    <lineage>
        <taxon>Bacteria</taxon>
        <taxon>Pseudomonadati</taxon>
        <taxon>Myxococcota</taxon>
        <taxon>Polyangia</taxon>
        <taxon>Polyangiales</taxon>
        <taxon>Polyangiaceae</taxon>
        <taxon>Sorangium</taxon>
    </lineage>
</organism>
<sequence>MIDAAERILHEALELSEQERVEIAAELLSSLGPPDLRSDEDWIAEIERRASAAGAGSPGIPWGQARAELERELGRW</sequence>
<accession>A0A4P2PV22</accession>
<evidence type="ECO:0000313" key="2">
    <source>
        <dbReference type="Proteomes" id="UP000295781"/>
    </source>
</evidence>
<reference evidence="1 2" key="1">
    <citation type="submission" date="2015-09" db="EMBL/GenBank/DDBJ databases">
        <title>Sorangium comparison.</title>
        <authorList>
            <person name="Zaburannyi N."/>
            <person name="Bunk B."/>
            <person name="Overmann J."/>
            <person name="Mueller R."/>
        </authorList>
    </citation>
    <scope>NUCLEOTIDE SEQUENCE [LARGE SCALE GENOMIC DNA]</scope>
    <source>
        <strain evidence="1 2">So ceGT47</strain>
    </source>
</reference>
<evidence type="ECO:0000313" key="1">
    <source>
        <dbReference type="EMBL" id="AUX20478.1"/>
    </source>
</evidence>